<dbReference type="SUPFAM" id="SSF109770">
    <property type="entry name" value="Nickel-containing superoxide dismutase, NiSOD"/>
    <property type="match status" value="1"/>
</dbReference>
<dbReference type="InterPro" id="IPR014123">
    <property type="entry name" value="Superoxide_dismutase_Ni-type"/>
</dbReference>
<dbReference type="KEGG" id="abam:B1s21122_05275"/>
<gene>
    <name evidence="1" type="primary">sodN</name>
    <name evidence="1" type="ORF">B1s21122_05275</name>
</gene>
<dbReference type="OrthoDB" id="9790847at2"/>
<dbReference type="AlphaFoldDB" id="A0A249JYY0"/>
<dbReference type="InterPro" id="IPR036502">
    <property type="entry name" value="NiSOD_sf"/>
</dbReference>
<dbReference type="Pfam" id="PF09055">
    <property type="entry name" value="Sod_Ni"/>
    <property type="match status" value="1"/>
</dbReference>
<sequence length="135" mass="15064">MLKSLIEVIKPKQTVFAHCDLPCGVYDPAQAKIEAQSVKACMEKYAASSDPDFKSRAVAIKEERSELVKHHLWVLWTDYFKPNHFEAYPQLHTLFNEATKLAGAGGSKGSNDVAVAEKLIGKIDEIADIFWATKK</sequence>
<protein>
    <submittedName>
        <fullName evidence="1">Nickel superoxide dismutase</fullName>
    </submittedName>
</protein>
<organism evidence="1 2">
    <name type="scientific">Candidatus Nanopelagicus limnae</name>
    <dbReference type="NCBI Taxonomy" id="1884634"/>
    <lineage>
        <taxon>Bacteria</taxon>
        <taxon>Bacillati</taxon>
        <taxon>Actinomycetota</taxon>
        <taxon>Actinomycetes</taxon>
        <taxon>Candidatus Nanopelagicales</taxon>
        <taxon>Candidatus Nanopelagicaceae</taxon>
        <taxon>Candidatus Nanopelagicus</taxon>
    </lineage>
</organism>
<dbReference type="Proteomes" id="UP000217153">
    <property type="component" value="Chromosome"/>
</dbReference>
<dbReference type="NCBIfam" id="TIGR02753">
    <property type="entry name" value="sodN"/>
    <property type="match status" value="1"/>
</dbReference>
<dbReference type="RefSeq" id="WP_095681035.1">
    <property type="nucleotide sequence ID" value="NZ_CP016768.2"/>
</dbReference>
<evidence type="ECO:0000313" key="2">
    <source>
        <dbReference type="Proteomes" id="UP000217153"/>
    </source>
</evidence>
<dbReference type="GO" id="GO:0016151">
    <property type="term" value="F:nickel cation binding"/>
    <property type="evidence" value="ECO:0007669"/>
    <property type="project" value="InterPro"/>
</dbReference>
<reference evidence="2" key="1">
    <citation type="submission" date="2016-10" db="EMBL/GenBank/DDBJ databases">
        <title>High microdiversification within the ubiquitous acI lineage of Actinobacteria.</title>
        <authorList>
            <person name="Neuenschwander S.M."/>
            <person name="Salcher M."/>
            <person name="Ghai R."/>
            <person name="Pernthaler J."/>
        </authorList>
    </citation>
    <scope>NUCLEOTIDE SEQUENCE [LARGE SCALE GENOMIC DNA]</scope>
</reference>
<accession>A0A249JYY0</accession>
<dbReference type="Gene3D" id="1.20.120.400">
    <property type="entry name" value="Nickel-containing superoxide dismutase"/>
    <property type="match status" value="1"/>
</dbReference>
<proteinExistence type="predicted"/>
<dbReference type="GO" id="GO:0004784">
    <property type="term" value="F:superoxide dismutase activity"/>
    <property type="evidence" value="ECO:0007669"/>
    <property type="project" value="InterPro"/>
</dbReference>
<dbReference type="EMBL" id="CP016768">
    <property type="protein sequence ID" value="ASY09731.1"/>
    <property type="molecule type" value="Genomic_DNA"/>
</dbReference>
<name>A0A249JYY0_9ACTN</name>
<evidence type="ECO:0000313" key="1">
    <source>
        <dbReference type="EMBL" id="ASY09731.1"/>
    </source>
</evidence>
<keyword evidence="2" id="KW-1185">Reference proteome</keyword>